<proteinExistence type="inferred from homology"/>
<dbReference type="NCBIfam" id="TIGR00820">
    <property type="entry name" value="zip"/>
    <property type="match status" value="1"/>
</dbReference>
<feature type="transmembrane region" description="Helical" evidence="8">
    <location>
        <begin position="168"/>
        <end position="192"/>
    </location>
</feature>
<dbReference type="KEGG" id="clus:A9F13_04g01353"/>
<keyword evidence="5 8" id="KW-1133">Transmembrane helix</keyword>
<feature type="transmembrane region" description="Helical" evidence="8">
    <location>
        <begin position="305"/>
        <end position="325"/>
    </location>
</feature>
<dbReference type="PANTHER" id="PTHR11040:SF32">
    <property type="entry name" value="ZINC-REGULATED TRANSPORTER 1"/>
    <property type="match status" value="1"/>
</dbReference>
<name>A0AA91Q1G0_CLALS</name>
<evidence type="ECO:0000256" key="5">
    <source>
        <dbReference type="ARBA" id="ARBA00022989"/>
    </source>
</evidence>
<comment type="caution">
    <text evidence="9">The sequence shown here is derived from an EMBL/GenBank/DDBJ whole genome shotgun (WGS) entry which is preliminary data.</text>
</comment>
<dbReference type="InterPro" id="IPR004698">
    <property type="entry name" value="Zn/Fe_permease_fun/pln"/>
</dbReference>
<comment type="subcellular location">
    <subcellularLocation>
        <location evidence="1 8">Membrane</location>
        <topology evidence="1 8">Multi-pass membrane protein</topology>
    </subcellularLocation>
</comment>
<dbReference type="Proteomes" id="UP000195602">
    <property type="component" value="Unassembled WGS sequence"/>
</dbReference>
<keyword evidence="4 8" id="KW-0812">Transmembrane</keyword>
<comment type="similarity">
    <text evidence="2 8">Belongs to the ZIP transporter (TC 2.A.5) family.</text>
</comment>
<accession>A0AA91Q1G0</accession>
<evidence type="ECO:0000313" key="10">
    <source>
        <dbReference type="Proteomes" id="UP000195602"/>
    </source>
</evidence>
<dbReference type="Pfam" id="PF02535">
    <property type="entry name" value="Zip"/>
    <property type="match status" value="1"/>
</dbReference>
<dbReference type="AlphaFoldDB" id="A0AA91Q1G0"/>
<evidence type="ECO:0000256" key="2">
    <source>
        <dbReference type="ARBA" id="ARBA00006939"/>
    </source>
</evidence>
<sequence length="326" mass="36071">MSSCNSGYNGQYMGARIASVFVLLALSALGSFFPLVASKCECLCIPKKVFFVSKYFGSGVIIATAFIHLLGEAQANFASPCLDSSWDDYPWSSAFALMGAFVMFTIELFVQKGMQHRHQMEREQTDEEQQVAKAGVVGTKEEEIEEQEVESTSSEEDFLEKQSKFNKLLNIFLLEFGIVFHSVFVGLSLAIAGREFPTLFIAISFHQFFEGLGIGSRFASTVWPEKLRSLPWIFALVFSLTTPIGIAAGLGVRTIYSSDSTSSLLVVGIFDSFCAGLIMYNCAVELMARDFLEDEEFQNCRFRKIVVGYLCLVAGTIAMAVIGRWA</sequence>
<evidence type="ECO:0000256" key="4">
    <source>
        <dbReference type="ARBA" id="ARBA00022692"/>
    </source>
</evidence>
<evidence type="ECO:0000256" key="3">
    <source>
        <dbReference type="ARBA" id="ARBA00022448"/>
    </source>
</evidence>
<keyword evidence="6 8" id="KW-0406">Ion transport</keyword>
<organism evidence="9 10">
    <name type="scientific">Clavispora lusitaniae</name>
    <name type="common">Candida lusitaniae</name>
    <dbReference type="NCBI Taxonomy" id="36911"/>
    <lineage>
        <taxon>Eukaryota</taxon>
        <taxon>Fungi</taxon>
        <taxon>Dikarya</taxon>
        <taxon>Ascomycota</taxon>
        <taxon>Saccharomycotina</taxon>
        <taxon>Pichiomycetes</taxon>
        <taxon>Metschnikowiaceae</taxon>
        <taxon>Clavispora</taxon>
    </lineage>
</organism>
<evidence type="ECO:0000313" key="9">
    <source>
        <dbReference type="EMBL" id="OVF09654.1"/>
    </source>
</evidence>
<evidence type="ECO:0000256" key="8">
    <source>
        <dbReference type="RuleBase" id="RU362088"/>
    </source>
</evidence>
<feature type="transmembrane region" description="Helical" evidence="8">
    <location>
        <begin position="198"/>
        <end position="218"/>
    </location>
</feature>
<dbReference type="GO" id="GO:0005385">
    <property type="term" value="F:zinc ion transmembrane transporter activity"/>
    <property type="evidence" value="ECO:0007669"/>
    <property type="project" value="InterPro"/>
</dbReference>
<evidence type="ECO:0000256" key="6">
    <source>
        <dbReference type="ARBA" id="ARBA00023065"/>
    </source>
</evidence>
<dbReference type="PANTHER" id="PTHR11040">
    <property type="entry name" value="ZINC/IRON TRANSPORTER"/>
    <property type="match status" value="1"/>
</dbReference>
<feature type="transmembrane region" description="Helical" evidence="8">
    <location>
        <begin position="17"/>
        <end position="37"/>
    </location>
</feature>
<keyword evidence="3 8" id="KW-0813">Transport</keyword>
<gene>
    <name evidence="9" type="ORF">A9F13_04g01353</name>
</gene>
<protein>
    <submittedName>
        <fullName evidence="9">Low-affinity Zn(2+) transporter</fullName>
    </submittedName>
</protein>
<evidence type="ECO:0000256" key="1">
    <source>
        <dbReference type="ARBA" id="ARBA00004141"/>
    </source>
</evidence>
<dbReference type="EMBL" id="LYUB02000004">
    <property type="protein sequence ID" value="OVF09654.1"/>
    <property type="molecule type" value="Genomic_DNA"/>
</dbReference>
<feature type="transmembrane region" description="Helical" evidence="8">
    <location>
        <begin position="264"/>
        <end position="284"/>
    </location>
</feature>
<feature type="transmembrane region" description="Helical" evidence="8">
    <location>
        <begin position="91"/>
        <end position="110"/>
    </location>
</feature>
<dbReference type="GO" id="GO:0005886">
    <property type="term" value="C:plasma membrane"/>
    <property type="evidence" value="ECO:0007669"/>
    <property type="project" value="TreeGrafter"/>
</dbReference>
<dbReference type="InterPro" id="IPR003689">
    <property type="entry name" value="ZIP"/>
</dbReference>
<feature type="transmembrane region" description="Helical" evidence="8">
    <location>
        <begin position="230"/>
        <end position="252"/>
    </location>
</feature>
<reference evidence="9 10" key="1">
    <citation type="submission" date="2017-04" db="EMBL/GenBank/DDBJ databases">
        <title>Draft genome of the yeast Clavispora lusitaniae type strain CBS 6936.</title>
        <authorList>
            <person name="Durrens P."/>
            <person name="Klopp C."/>
            <person name="Biteau N."/>
            <person name="Fitton-Ouhabi V."/>
            <person name="Dementhon K."/>
            <person name="Accoceberry I."/>
            <person name="Sherman D.J."/>
            <person name="Noel T."/>
        </authorList>
    </citation>
    <scope>NUCLEOTIDE SEQUENCE [LARGE SCALE GENOMIC DNA]</scope>
    <source>
        <strain evidence="9 10">CBS 6936</strain>
    </source>
</reference>
<evidence type="ECO:0000256" key="7">
    <source>
        <dbReference type="ARBA" id="ARBA00023136"/>
    </source>
</evidence>
<feature type="transmembrane region" description="Helical" evidence="8">
    <location>
        <begin position="49"/>
        <end position="71"/>
    </location>
</feature>
<keyword evidence="7 8" id="KW-0472">Membrane</keyword>